<dbReference type="Proteomes" id="UP001141806">
    <property type="component" value="Unassembled WGS sequence"/>
</dbReference>
<keyword evidence="4" id="KW-1133">Transmembrane helix</keyword>
<organism evidence="7 8">
    <name type="scientific">Protea cynaroides</name>
    <dbReference type="NCBI Taxonomy" id="273540"/>
    <lineage>
        <taxon>Eukaryota</taxon>
        <taxon>Viridiplantae</taxon>
        <taxon>Streptophyta</taxon>
        <taxon>Embryophyta</taxon>
        <taxon>Tracheophyta</taxon>
        <taxon>Spermatophyta</taxon>
        <taxon>Magnoliopsida</taxon>
        <taxon>Proteales</taxon>
        <taxon>Proteaceae</taxon>
        <taxon>Protea</taxon>
    </lineage>
</organism>
<evidence type="ECO:0000259" key="6">
    <source>
        <dbReference type="PROSITE" id="PS51485"/>
    </source>
</evidence>
<proteinExistence type="predicted"/>
<dbReference type="Pfam" id="PF02298">
    <property type="entry name" value="Cu_bind_like"/>
    <property type="match status" value="1"/>
</dbReference>
<keyword evidence="4" id="KW-0472">Membrane</keyword>
<evidence type="ECO:0000256" key="3">
    <source>
        <dbReference type="SAM" id="MobiDB-lite"/>
    </source>
</evidence>
<dbReference type="GO" id="GO:0046872">
    <property type="term" value="F:metal ion binding"/>
    <property type="evidence" value="ECO:0007669"/>
    <property type="project" value="UniProtKB-KW"/>
</dbReference>
<comment type="caution">
    <text evidence="7">The sequence shown here is derived from an EMBL/GenBank/DDBJ whole genome shotgun (WGS) entry which is preliminary data.</text>
</comment>
<keyword evidence="4" id="KW-0812">Transmembrane</keyword>
<keyword evidence="8" id="KW-1185">Reference proteome</keyword>
<dbReference type="PROSITE" id="PS51485">
    <property type="entry name" value="PHYTOCYANIN"/>
    <property type="match status" value="1"/>
</dbReference>
<evidence type="ECO:0000256" key="4">
    <source>
        <dbReference type="SAM" id="Phobius"/>
    </source>
</evidence>
<sequence length="179" mass="18560">MDMGNGLLILLLVAPAVYAVEYTVGGSSGWNLGVNYSTWVSGKTFYVGDKLLFNYGSTHAVDIVSSNDYSNCVTSSPLKSYSNGSNTITLNSTGTMYFICPIAFHCAQEMKLAVAVSATSSTPETPTTPSSSKPPSSTGTPSTTTTMSPSPPSVAAGNLCNINAVVLGLGVFLLYVLMG</sequence>
<feature type="domain" description="Phytocyanin" evidence="6">
    <location>
        <begin position="20"/>
        <end position="118"/>
    </location>
</feature>
<dbReference type="PANTHER" id="PTHR33021">
    <property type="entry name" value="BLUE COPPER PROTEIN"/>
    <property type="match status" value="1"/>
</dbReference>
<name>A0A9Q0GQ36_9MAGN</name>
<evidence type="ECO:0000256" key="5">
    <source>
        <dbReference type="SAM" id="SignalP"/>
    </source>
</evidence>
<accession>A0A9Q0GQ36</accession>
<dbReference type="CDD" id="cd04216">
    <property type="entry name" value="Phytocyanin"/>
    <property type="match status" value="1"/>
</dbReference>
<keyword evidence="1" id="KW-0479">Metal-binding</keyword>
<feature type="compositionally biased region" description="Low complexity" evidence="3">
    <location>
        <begin position="121"/>
        <end position="148"/>
    </location>
</feature>
<feature type="transmembrane region" description="Helical" evidence="4">
    <location>
        <begin position="155"/>
        <end position="177"/>
    </location>
</feature>
<protein>
    <recommendedName>
        <fullName evidence="6">Phytocyanin domain-containing protein</fullName>
    </recommendedName>
</protein>
<gene>
    <name evidence="7" type="ORF">NE237_026854</name>
</gene>
<evidence type="ECO:0000313" key="8">
    <source>
        <dbReference type="Proteomes" id="UP001141806"/>
    </source>
</evidence>
<feature type="region of interest" description="Disordered" evidence="3">
    <location>
        <begin position="121"/>
        <end position="150"/>
    </location>
</feature>
<dbReference type="GO" id="GO:0009055">
    <property type="term" value="F:electron transfer activity"/>
    <property type="evidence" value="ECO:0007669"/>
    <property type="project" value="InterPro"/>
</dbReference>
<dbReference type="PANTHER" id="PTHR33021:SF350">
    <property type="entry name" value="UCLACYANIN-2"/>
    <property type="match status" value="1"/>
</dbReference>
<dbReference type="OrthoDB" id="686200at2759"/>
<evidence type="ECO:0000256" key="2">
    <source>
        <dbReference type="ARBA" id="ARBA00023180"/>
    </source>
</evidence>
<evidence type="ECO:0000313" key="7">
    <source>
        <dbReference type="EMBL" id="KAJ4950022.1"/>
    </source>
</evidence>
<dbReference type="GO" id="GO:0005886">
    <property type="term" value="C:plasma membrane"/>
    <property type="evidence" value="ECO:0007669"/>
    <property type="project" value="TreeGrafter"/>
</dbReference>
<dbReference type="EMBL" id="JAMYWD010000012">
    <property type="protein sequence ID" value="KAJ4950022.1"/>
    <property type="molecule type" value="Genomic_DNA"/>
</dbReference>
<evidence type="ECO:0000256" key="1">
    <source>
        <dbReference type="ARBA" id="ARBA00022723"/>
    </source>
</evidence>
<feature type="chain" id="PRO_5040277580" description="Phytocyanin domain-containing protein" evidence="5">
    <location>
        <begin position="20"/>
        <end position="179"/>
    </location>
</feature>
<dbReference type="SUPFAM" id="SSF49503">
    <property type="entry name" value="Cupredoxins"/>
    <property type="match status" value="1"/>
</dbReference>
<dbReference type="InterPro" id="IPR008972">
    <property type="entry name" value="Cupredoxin"/>
</dbReference>
<keyword evidence="5" id="KW-0732">Signal</keyword>
<reference evidence="7" key="1">
    <citation type="journal article" date="2023" name="Plant J.">
        <title>The genome of the king protea, Protea cynaroides.</title>
        <authorList>
            <person name="Chang J."/>
            <person name="Duong T.A."/>
            <person name="Schoeman C."/>
            <person name="Ma X."/>
            <person name="Roodt D."/>
            <person name="Barker N."/>
            <person name="Li Z."/>
            <person name="Van de Peer Y."/>
            <person name="Mizrachi E."/>
        </authorList>
    </citation>
    <scope>NUCLEOTIDE SEQUENCE</scope>
    <source>
        <tissue evidence="7">Young leaves</tissue>
    </source>
</reference>
<dbReference type="AlphaFoldDB" id="A0A9Q0GQ36"/>
<dbReference type="FunFam" id="2.60.40.420:FF:000003">
    <property type="entry name" value="Blue copper"/>
    <property type="match status" value="1"/>
</dbReference>
<dbReference type="InterPro" id="IPR003245">
    <property type="entry name" value="Phytocyanin_dom"/>
</dbReference>
<dbReference type="Gene3D" id="2.60.40.420">
    <property type="entry name" value="Cupredoxins - blue copper proteins"/>
    <property type="match status" value="1"/>
</dbReference>
<keyword evidence="2" id="KW-0325">Glycoprotein</keyword>
<dbReference type="InterPro" id="IPR039391">
    <property type="entry name" value="Phytocyanin-like"/>
</dbReference>
<feature type="signal peptide" evidence="5">
    <location>
        <begin position="1"/>
        <end position="19"/>
    </location>
</feature>